<sequence>MHALCYLRDSDAAKIAALCDQKGMSLNSTASLGSIICLPGIKDTFRGSPVACAALHGRSMLLEALLKLHSQRDAPILDYYEALLLAVTHCHEKLARQLLDFKQRHSSLCLQSDSFPTEMLSPTSMLNSMMNNIDISGFDVLSLKRRAYHGDRYDDAYAKTMRILLEEDLVDAANGGNLTPLHIATYSSKDTQLIKTLLDRGANPMTESADRLTPLSRALRSQNTMAANLIYEACTPDQRQVLCSRDSKSGNNLFLRLTDQWLKHRDRNLIESFQWIVDRGGAHFYGRVVETSTVKEPSWRDRPLWHAILTRLRPPDRSEMLLDTVLAEFFFKIFPDKINALETDGRGPLHIATCYGHVEIVRALLKKGANVNLEVGKCIYVDTVDDQVLGKTAMDLAISRSRAAELPEELKAGVHEEISRWNNDMQAIKQMLLENGGESGKGASQHEQYGYLALRFPSFVSTSSLNMPEPFEYDKIWVGDWPETLPRDASSLQEPELTEFNQQNELERILSPACFSSPKWLQSRGVQVNAQEKESIKNAAQLLRKSWRLPPGWEARQSENGLFYFVDHNRKTTTWEKPQVAKWDEKDE</sequence>
<dbReference type="InterPro" id="IPR036770">
    <property type="entry name" value="Ankyrin_rpt-contain_sf"/>
</dbReference>
<evidence type="ECO:0000259" key="4">
    <source>
        <dbReference type="PROSITE" id="PS50020"/>
    </source>
</evidence>
<dbReference type="SMART" id="SM00456">
    <property type="entry name" value="WW"/>
    <property type="match status" value="1"/>
</dbReference>
<reference evidence="5" key="1">
    <citation type="journal article" date="2020" name="Stud. Mycol.">
        <title>101 Dothideomycetes genomes: a test case for predicting lifestyles and emergence of pathogens.</title>
        <authorList>
            <person name="Haridas S."/>
            <person name="Albert R."/>
            <person name="Binder M."/>
            <person name="Bloem J."/>
            <person name="Labutti K."/>
            <person name="Salamov A."/>
            <person name="Andreopoulos B."/>
            <person name="Baker S."/>
            <person name="Barry K."/>
            <person name="Bills G."/>
            <person name="Bluhm B."/>
            <person name="Cannon C."/>
            <person name="Castanera R."/>
            <person name="Culley D."/>
            <person name="Daum C."/>
            <person name="Ezra D."/>
            <person name="Gonzalez J."/>
            <person name="Henrissat B."/>
            <person name="Kuo A."/>
            <person name="Liang C."/>
            <person name="Lipzen A."/>
            <person name="Lutzoni F."/>
            <person name="Magnuson J."/>
            <person name="Mondo S."/>
            <person name="Nolan M."/>
            <person name="Ohm R."/>
            <person name="Pangilinan J."/>
            <person name="Park H.-J."/>
            <person name="Ramirez L."/>
            <person name="Alfaro M."/>
            <person name="Sun H."/>
            <person name="Tritt A."/>
            <person name="Yoshinaga Y."/>
            <person name="Zwiers L.-H."/>
            <person name="Turgeon B."/>
            <person name="Goodwin S."/>
            <person name="Spatafora J."/>
            <person name="Crous P."/>
            <person name="Grigoriev I."/>
        </authorList>
    </citation>
    <scope>NUCLEOTIDE SEQUENCE</scope>
    <source>
        <strain evidence="5">Tuck. ex Michener</strain>
    </source>
</reference>
<organism evidence="5 6">
    <name type="scientific">Viridothelium virens</name>
    <name type="common">Speckled blister lichen</name>
    <name type="synonym">Trypethelium virens</name>
    <dbReference type="NCBI Taxonomy" id="1048519"/>
    <lineage>
        <taxon>Eukaryota</taxon>
        <taxon>Fungi</taxon>
        <taxon>Dikarya</taxon>
        <taxon>Ascomycota</taxon>
        <taxon>Pezizomycotina</taxon>
        <taxon>Dothideomycetes</taxon>
        <taxon>Dothideomycetes incertae sedis</taxon>
        <taxon>Trypetheliales</taxon>
        <taxon>Trypetheliaceae</taxon>
        <taxon>Viridothelium</taxon>
    </lineage>
</organism>
<dbReference type="AlphaFoldDB" id="A0A6A6GTX3"/>
<evidence type="ECO:0000313" key="5">
    <source>
        <dbReference type="EMBL" id="KAF2229175.1"/>
    </source>
</evidence>
<feature type="domain" description="WW" evidence="4">
    <location>
        <begin position="547"/>
        <end position="580"/>
    </location>
</feature>
<dbReference type="EMBL" id="ML991872">
    <property type="protein sequence ID" value="KAF2229175.1"/>
    <property type="molecule type" value="Genomic_DNA"/>
</dbReference>
<feature type="repeat" description="ANK" evidence="3">
    <location>
        <begin position="176"/>
        <end position="209"/>
    </location>
</feature>
<dbReference type="PROSITE" id="PS01159">
    <property type="entry name" value="WW_DOMAIN_1"/>
    <property type="match status" value="1"/>
</dbReference>
<accession>A0A6A6GTX3</accession>
<dbReference type="Pfam" id="PF00023">
    <property type="entry name" value="Ank"/>
    <property type="match status" value="2"/>
</dbReference>
<dbReference type="Pfam" id="PF00397">
    <property type="entry name" value="WW"/>
    <property type="match status" value="1"/>
</dbReference>
<name>A0A6A6GTX3_VIRVR</name>
<dbReference type="SMART" id="SM00248">
    <property type="entry name" value="ANK"/>
    <property type="match status" value="4"/>
</dbReference>
<dbReference type="PROSITE" id="PS50020">
    <property type="entry name" value="WW_DOMAIN_2"/>
    <property type="match status" value="1"/>
</dbReference>
<proteinExistence type="predicted"/>
<dbReference type="InterPro" id="IPR002110">
    <property type="entry name" value="Ankyrin_rpt"/>
</dbReference>
<dbReference type="PROSITE" id="PS50297">
    <property type="entry name" value="ANK_REP_REGION"/>
    <property type="match status" value="2"/>
</dbReference>
<dbReference type="CDD" id="cd00201">
    <property type="entry name" value="WW"/>
    <property type="match status" value="1"/>
</dbReference>
<dbReference type="Gene3D" id="1.25.40.20">
    <property type="entry name" value="Ankyrin repeat-containing domain"/>
    <property type="match status" value="2"/>
</dbReference>
<protein>
    <submittedName>
        <fullName evidence="5">Ankyrin</fullName>
    </submittedName>
</protein>
<dbReference type="SUPFAM" id="SSF51045">
    <property type="entry name" value="WW domain"/>
    <property type="match status" value="1"/>
</dbReference>
<dbReference type="OrthoDB" id="426293at2759"/>
<gene>
    <name evidence="5" type="ORF">EV356DRAFT_511687</name>
</gene>
<dbReference type="Proteomes" id="UP000800092">
    <property type="component" value="Unassembled WGS sequence"/>
</dbReference>
<evidence type="ECO:0000256" key="1">
    <source>
        <dbReference type="ARBA" id="ARBA00022737"/>
    </source>
</evidence>
<dbReference type="PANTHER" id="PTHR24198">
    <property type="entry name" value="ANKYRIN REPEAT AND PROTEIN KINASE DOMAIN-CONTAINING PROTEIN"/>
    <property type="match status" value="1"/>
</dbReference>
<dbReference type="PROSITE" id="PS50088">
    <property type="entry name" value="ANK_REPEAT"/>
    <property type="match status" value="2"/>
</dbReference>
<keyword evidence="6" id="KW-1185">Reference proteome</keyword>
<dbReference type="InterPro" id="IPR036020">
    <property type="entry name" value="WW_dom_sf"/>
</dbReference>
<dbReference type="InterPro" id="IPR001202">
    <property type="entry name" value="WW_dom"/>
</dbReference>
<keyword evidence="1" id="KW-0677">Repeat</keyword>
<keyword evidence="2 3" id="KW-0040">ANK repeat</keyword>
<dbReference type="Gene3D" id="2.20.70.10">
    <property type="match status" value="1"/>
</dbReference>
<evidence type="ECO:0000256" key="3">
    <source>
        <dbReference type="PROSITE-ProRule" id="PRU00023"/>
    </source>
</evidence>
<dbReference type="SUPFAM" id="SSF48403">
    <property type="entry name" value="Ankyrin repeat"/>
    <property type="match status" value="1"/>
</dbReference>
<dbReference type="PANTHER" id="PTHR24198:SF165">
    <property type="entry name" value="ANKYRIN REPEAT-CONTAINING PROTEIN-RELATED"/>
    <property type="match status" value="1"/>
</dbReference>
<feature type="repeat" description="ANK" evidence="3">
    <location>
        <begin position="344"/>
        <end position="376"/>
    </location>
</feature>
<evidence type="ECO:0000256" key="2">
    <source>
        <dbReference type="ARBA" id="ARBA00023043"/>
    </source>
</evidence>
<evidence type="ECO:0000313" key="6">
    <source>
        <dbReference type="Proteomes" id="UP000800092"/>
    </source>
</evidence>